<protein>
    <recommendedName>
        <fullName evidence="11">Peptidase A1 domain-containing protein</fullName>
    </recommendedName>
</protein>
<comment type="caution">
    <text evidence="12">The sequence shown here is derived from an EMBL/GenBank/DDBJ whole genome shotgun (WGS) entry which is preliminary data.</text>
</comment>
<gene>
    <name evidence="12" type="ORF">Rhopal_004115-T1</name>
</gene>
<keyword evidence="9" id="KW-0472">Membrane</keyword>
<dbReference type="InterPro" id="IPR001461">
    <property type="entry name" value="Aspartic_peptidase_A1"/>
</dbReference>
<dbReference type="PROSITE" id="PS51767">
    <property type="entry name" value="PEPTIDASE_A1"/>
    <property type="match status" value="1"/>
</dbReference>
<evidence type="ECO:0000256" key="2">
    <source>
        <dbReference type="ARBA" id="ARBA00022670"/>
    </source>
</evidence>
<proteinExistence type="inferred from homology"/>
<keyword evidence="13" id="KW-1185">Reference proteome</keyword>
<keyword evidence="2 7" id="KW-0645">Protease</keyword>
<dbReference type="Proteomes" id="UP001342314">
    <property type="component" value="Unassembled WGS sequence"/>
</dbReference>
<accession>A0AAV5GLL8</accession>
<evidence type="ECO:0000256" key="7">
    <source>
        <dbReference type="RuleBase" id="RU000454"/>
    </source>
</evidence>
<dbReference type="InterPro" id="IPR001969">
    <property type="entry name" value="Aspartic_peptidase_AS"/>
</dbReference>
<evidence type="ECO:0000256" key="3">
    <source>
        <dbReference type="ARBA" id="ARBA00022750"/>
    </source>
</evidence>
<evidence type="ECO:0000256" key="9">
    <source>
        <dbReference type="SAM" id="Phobius"/>
    </source>
</evidence>
<reference evidence="12 13" key="1">
    <citation type="submission" date="2021-12" db="EMBL/GenBank/DDBJ databases">
        <title>High titer production of polyol ester of fatty acids by Rhodotorula paludigena BS15 towards product separation-free biomass refinery.</title>
        <authorList>
            <person name="Mano J."/>
            <person name="Ono H."/>
            <person name="Tanaka T."/>
            <person name="Naito K."/>
            <person name="Sushida H."/>
            <person name="Ike M."/>
            <person name="Tokuyasu K."/>
            <person name="Kitaoka M."/>
        </authorList>
    </citation>
    <scope>NUCLEOTIDE SEQUENCE [LARGE SCALE GENOMIC DNA]</scope>
    <source>
        <strain evidence="12 13">BS15</strain>
    </source>
</reference>
<sequence>MPSLVSLAATVAALAALPAAQAHGPGALQPGIHRFRQKRMFDVRGEDGVVNLDFLTNDFARVVDKHDKANNAWKHHLAVTEAAAKNESTSATRLTKRREDIFAKAREMELKYSEAQLRRRETLEKRSRSELAKRAPSGAVELTDYFSNGNDAAYYGELSIGTPAQDFEVIFDTGSADLWVPSDKSSTSHQKFQSSASSSLETSSAEWDIAYGTGSSEGFLARDVVSIGGYTAQQQIFALADESASVVEALPSDGICGMAFSTIATSGAPTFFENLITADSVQQPLFSYYLQRAKDLTSQSRGTVGGGELCIGCTNSAQYTGSINWLPVVAQSYWEVASDGITINGQVVDGTSMSAGIDTGTTLIYVPTSVAKALYAEIGGKPVAGKAGEYTVPCVSPFTSIGLSFGGVNYNIPLDDIFLGYVSAADKSQCLLGLFGQDMYDADGKPVAIIGGLFLKTVYSVFSYSHNGSPAVGLATSKTAGVSASSSSSSSSSSSASSAAGSSGASSGTSNSAAAAGSFSYSATQVADVTAEPGVATTIATYDAASASSRAAAAASRAAASAASAGSSIASSSDAAPQGFTFQVFNSAPVATQTSSSSAAAASSTSSAESTQSAGETAEAGQANASQGSAENNGDGNGAAAFTVSGLAVALAAVVGGGFALVA</sequence>
<feature type="chain" id="PRO_5043764195" description="Peptidase A1 domain-containing protein" evidence="10">
    <location>
        <begin position="23"/>
        <end position="663"/>
    </location>
</feature>
<keyword evidence="9" id="KW-1133">Transmembrane helix</keyword>
<dbReference type="PRINTS" id="PR00792">
    <property type="entry name" value="PEPSIN"/>
</dbReference>
<evidence type="ECO:0000313" key="12">
    <source>
        <dbReference type="EMBL" id="GJN91098.1"/>
    </source>
</evidence>
<evidence type="ECO:0000256" key="5">
    <source>
        <dbReference type="PIRSR" id="PIRSR601461-1"/>
    </source>
</evidence>
<evidence type="ECO:0000256" key="8">
    <source>
        <dbReference type="SAM" id="MobiDB-lite"/>
    </source>
</evidence>
<keyword evidence="10" id="KW-0732">Signal</keyword>
<feature type="domain" description="Peptidase A1" evidence="11">
    <location>
        <begin position="154"/>
        <end position="475"/>
    </location>
</feature>
<evidence type="ECO:0000256" key="1">
    <source>
        <dbReference type="ARBA" id="ARBA00007447"/>
    </source>
</evidence>
<dbReference type="Gene3D" id="2.40.70.10">
    <property type="entry name" value="Acid Proteases"/>
    <property type="match status" value="2"/>
</dbReference>
<comment type="similarity">
    <text evidence="1 7">Belongs to the peptidase A1 family.</text>
</comment>
<dbReference type="GO" id="GO:0006508">
    <property type="term" value="P:proteolysis"/>
    <property type="evidence" value="ECO:0007669"/>
    <property type="project" value="UniProtKB-KW"/>
</dbReference>
<keyword evidence="6" id="KW-1015">Disulfide bond</keyword>
<keyword evidence="3 7" id="KW-0064">Aspartyl protease</keyword>
<keyword evidence="9" id="KW-0812">Transmembrane</keyword>
<name>A0AAV5GLL8_9BASI</name>
<dbReference type="GO" id="GO:0004190">
    <property type="term" value="F:aspartic-type endopeptidase activity"/>
    <property type="evidence" value="ECO:0007669"/>
    <property type="project" value="UniProtKB-KW"/>
</dbReference>
<dbReference type="InterPro" id="IPR033121">
    <property type="entry name" value="PEPTIDASE_A1"/>
</dbReference>
<feature type="active site" evidence="5">
    <location>
        <position position="358"/>
    </location>
</feature>
<organism evidence="12 13">
    <name type="scientific">Rhodotorula paludigena</name>
    <dbReference type="NCBI Taxonomy" id="86838"/>
    <lineage>
        <taxon>Eukaryota</taxon>
        <taxon>Fungi</taxon>
        <taxon>Dikarya</taxon>
        <taxon>Basidiomycota</taxon>
        <taxon>Pucciniomycotina</taxon>
        <taxon>Microbotryomycetes</taxon>
        <taxon>Sporidiobolales</taxon>
        <taxon>Sporidiobolaceae</taxon>
        <taxon>Rhodotorula</taxon>
    </lineage>
</organism>
<keyword evidence="4 7" id="KW-0378">Hydrolase</keyword>
<feature type="signal peptide" evidence="10">
    <location>
        <begin position="1"/>
        <end position="22"/>
    </location>
</feature>
<dbReference type="EMBL" id="BQKY01000008">
    <property type="protein sequence ID" value="GJN91098.1"/>
    <property type="molecule type" value="Genomic_DNA"/>
</dbReference>
<feature type="disulfide bond" evidence="6">
    <location>
        <begin position="394"/>
        <end position="430"/>
    </location>
</feature>
<evidence type="ECO:0000259" key="11">
    <source>
        <dbReference type="PROSITE" id="PS51767"/>
    </source>
</evidence>
<dbReference type="Pfam" id="PF00026">
    <property type="entry name" value="Asp"/>
    <property type="match status" value="1"/>
</dbReference>
<evidence type="ECO:0000256" key="6">
    <source>
        <dbReference type="PIRSR" id="PIRSR601461-2"/>
    </source>
</evidence>
<feature type="compositionally biased region" description="Low complexity" evidence="8">
    <location>
        <begin position="601"/>
        <end position="620"/>
    </location>
</feature>
<feature type="active site" evidence="5">
    <location>
        <position position="172"/>
    </location>
</feature>
<dbReference type="PANTHER" id="PTHR47966">
    <property type="entry name" value="BETA-SITE APP-CLEAVING ENZYME, ISOFORM A-RELATED"/>
    <property type="match status" value="1"/>
</dbReference>
<evidence type="ECO:0000256" key="10">
    <source>
        <dbReference type="SAM" id="SignalP"/>
    </source>
</evidence>
<dbReference type="InterPro" id="IPR021109">
    <property type="entry name" value="Peptidase_aspartic_dom_sf"/>
</dbReference>
<dbReference type="PANTHER" id="PTHR47966:SF51">
    <property type="entry name" value="BETA-SITE APP-CLEAVING ENZYME, ISOFORM A-RELATED"/>
    <property type="match status" value="1"/>
</dbReference>
<dbReference type="AlphaFoldDB" id="A0AAV5GLL8"/>
<evidence type="ECO:0000256" key="4">
    <source>
        <dbReference type="ARBA" id="ARBA00022801"/>
    </source>
</evidence>
<dbReference type="FunFam" id="2.40.70.10:FF:000115">
    <property type="entry name" value="Lysosomal aspartic protease"/>
    <property type="match status" value="1"/>
</dbReference>
<feature type="transmembrane region" description="Helical" evidence="9">
    <location>
        <begin position="639"/>
        <end position="662"/>
    </location>
</feature>
<dbReference type="PROSITE" id="PS00141">
    <property type="entry name" value="ASP_PROTEASE"/>
    <property type="match status" value="1"/>
</dbReference>
<evidence type="ECO:0000313" key="13">
    <source>
        <dbReference type="Proteomes" id="UP001342314"/>
    </source>
</evidence>
<feature type="region of interest" description="Disordered" evidence="8">
    <location>
        <begin position="601"/>
        <end position="633"/>
    </location>
</feature>
<dbReference type="SUPFAM" id="SSF50630">
    <property type="entry name" value="Acid proteases"/>
    <property type="match status" value="1"/>
</dbReference>